<dbReference type="NCBIfam" id="TIGR00738">
    <property type="entry name" value="rrf2_super"/>
    <property type="match status" value="1"/>
</dbReference>
<dbReference type="InterPro" id="IPR000944">
    <property type="entry name" value="Tscrpt_reg_Rrf2"/>
</dbReference>
<dbReference type="GO" id="GO:0003700">
    <property type="term" value="F:DNA-binding transcription factor activity"/>
    <property type="evidence" value="ECO:0007669"/>
    <property type="project" value="TreeGrafter"/>
</dbReference>
<protein>
    <recommendedName>
        <fullName evidence="3">HTH-type transcriptional regulator NsrR</fullName>
    </recommendedName>
</protein>
<gene>
    <name evidence="4" type="ORF">D0469_19265</name>
</gene>
<dbReference type="GO" id="GO:0005829">
    <property type="term" value="C:cytosol"/>
    <property type="evidence" value="ECO:0007669"/>
    <property type="project" value="TreeGrafter"/>
</dbReference>
<organism evidence="4 5">
    <name type="scientific">Peribacillus saganii</name>
    <dbReference type="NCBI Taxonomy" id="2303992"/>
    <lineage>
        <taxon>Bacteria</taxon>
        <taxon>Bacillati</taxon>
        <taxon>Bacillota</taxon>
        <taxon>Bacilli</taxon>
        <taxon>Bacillales</taxon>
        <taxon>Bacillaceae</taxon>
        <taxon>Peribacillus</taxon>
    </lineage>
</organism>
<comment type="caution">
    <text evidence="4">The sequence shown here is derived from an EMBL/GenBank/DDBJ whole genome shotgun (WGS) entry which is preliminary data.</text>
</comment>
<dbReference type="EMBL" id="QVTE01000062">
    <property type="protein sequence ID" value="RFU64080.1"/>
    <property type="molecule type" value="Genomic_DNA"/>
</dbReference>
<keyword evidence="5" id="KW-1185">Reference proteome</keyword>
<dbReference type="Pfam" id="PF02082">
    <property type="entry name" value="Rrf2"/>
    <property type="match status" value="1"/>
</dbReference>
<accession>A0A372LDD0</accession>
<evidence type="ECO:0000256" key="1">
    <source>
        <dbReference type="ARBA" id="ARBA00023125"/>
    </source>
</evidence>
<name>A0A372LDD0_9BACI</name>
<sequence length="163" mass="18602">MRLTSYSDYSLRVLVYLASQTEDKLANIKEIAEVYQISKNHLMKIIYNLGKMGYIETIRGRNGGIRLARPASEINIGEIVRKTEEDFYLVECFEKHNNNCLITPVCSLKYIFNTALEAFLQVLDKYSLADVTDNSLMLREFFSIKNPSEMVSPPDGDSSNKAE</sequence>
<dbReference type="SUPFAM" id="SSF46785">
    <property type="entry name" value="Winged helix' DNA-binding domain"/>
    <property type="match status" value="1"/>
</dbReference>
<dbReference type="PANTHER" id="PTHR33221">
    <property type="entry name" value="WINGED HELIX-TURN-HELIX TRANSCRIPTIONAL REGULATOR, RRF2 FAMILY"/>
    <property type="match status" value="1"/>
</dbReference>
<dbReference type="PANTHER" id="PTHR33221:SF4">
    <property type="entry name" value="HTH-TYPE TRANSCRIPTIONAL REPRESSOR NSRR"/>
    <property type="match status" value="1"/>
</dbReference>
<evidence type="ECO:0000256" key="2">
    <source>
        <dbReference type="ARBA" id="ARBA00034078"/>
    </source>
</evidence>
<dbReference type="OrthoDB" id="9795923at2"/>
<reference evidence="4 5" key="1">
    <citation type="submission" date="2018-08" db="EMBL/GenBank/DDBJ databases">
        <title>Bacillus chawlae sp. nov., Bacillus glennii sp. nov., and Bacillus saganii sp. nov. Isolated from the Vehicle Assembly Building at Kennedy Space Center where the Viking Spacecraft were Assembled.</title>
        <authorList>
            <person name="Seuylemezian A."/>
            <person name="Vaishampayan P."/>
        </authorList>
    </citation>
    <scope>NUCLEOTIDE SEQUENCE [LARGE SCALE GENOMIC DNA]</scope>
    <source>
        <strain evidence="4 5">V47-23a</strain>
    </source>
</reference>
<evidence type="ECO:0000313" key="5">
    <source>
        <dbReference type="Proteomes" id="UP000264541"/>
    </source>
</evidence>
<dbReference type="GO" id="GO:0003677">
    <property type="term" value="F:DNA binding"/>
    <property type="evidence" value="ECO:0007669"/>
    <property type="project" value="UniProtKB-KW"/>
</dbReference>
<evidence type="ECO:0000313" key="4">
    <source>
        <dbReference type="EMBL" id="RFU64080.1"/>
    </source>
</evidence>
<dbReference type="AlphaFoldDB" id="A0A372LDD0"/>
<dbReference type="InterPro" id="IPR036390">
    <property type="entry name" value="WH_DNA-bd_sf"/>
</dbReference>
<dbReference type="PROSITE" id="PS51197">
    <property type="entry name" value="HTH_RRF2_2"/>
    <property type="match status" value="1"/>
</dbReference>
<dbReference type="Gene3D" id="1.10.10.10">
    <property type="entry name" value="Winged helix-like DNA-binding domain superfamily/Winged helix DNA-binding domain"/>
    <property type="match status" value="1"/>
</dbReference>
<evidence type="ECO:0000256" key="3">
    <source>
        <dbReference type="ARBA" id="ARBA00040173"/>
    </source>
</evidence>
<proteinExistence type="predicted"/>
<dbReference type="Proteomes" id="UP000264541">
    <property type="component" value="Unassembled WGS sequence"/>
</dbReference>
<dbReference type="PROSITE" id="PS01332">
    <property type="entry name" value="HTH_RRF2_1"/>
    <property type="match status" value="1"/>
</dbReference>
<keyword evidence="1" id="KW-0238">DNA-binding</keyword>
<dbReference type="RefSeq" id="WP_117328356.1">
    <property type="nucleotide sequence ID" value="NZ_QVTE01000062.1"/>
</dbReference>
<dbReference type="InterPro" id="IPR030489">
    <property type="entry name" value="TR_Rrf2-type_CS"/>
</dbReference>
<dbReference type="InterPro" id="IPR036388">
    <property type="entry name" value="WH-like_DNA-bd_sf"/>
</dbReference>
<comment type="cofactor">
    <cofactor evidence="2">
        <name>[2Fe-2S] cluster</name>
        <dbReference type="ChEBI" id="CHEBI:190135"/>
    </cofactor>
</comment>